<protein>
    <submittedName>
        <fullName evidence="1">Uncharacterized protein</fullName>
    </submittedName>
</protein>
<comment type="caution">
    <text evidence="1">The sequence shown here is derived from an EMBL/GenBank/DDBJ whole genome shotgun (WGS) entry which is preliminary data.</text>
</comment>
<name>A0ABS6H5Q0_9PROT</name>
<sequence length="175" mass="18828">MKRVAMAGVVAGEAFVLAEDAKSASLAGACEVRARVRHAHIIDELAEDGRLRAHQVAAARDIEAYVAGWIVPIGRSSGGMAERVDGGGAAGGGEPASVRLRAARYRAWAEWAEGQRVKPELSLLTITLKLCVDGWTPRAIRREYGMDDGRALRLIQEGLLHYADLAGWVEDREAA</sequence>
<evidence type="ECO:0000313" key="2">
    <source>
        <dbReference type="Proteomes" id="UP000689967"/>
    </source>
</evidence>
<dbReference type="RefSeq" id="WP_216874752.1">
    <property type="nucleotide sequence ID" value="NZ_JAERQM010000002.1"/>
</dbReference>
<organism evidence="1 2">
    <name type="scientific">Falsiroseomonas oleicola</name>
    <dbReference type="NCBI Taxonomy" id="2801474"/>
    <lineage>
        <taxon>Bacteria</taxon>
        <taxon>Pseudomonadati</taxon>
        <taxon>Pseudomonadota</taxon>
        <taxon>Alphaproteobacteria</taxon>
        <taxon>Acetobacterales</taxon>
        <taxon>Roseomonadaceae</taxon>
        <taxon>Falsiroseomonas</taxon>
    </lineage>
</organism>
<reference evidence="1 2" key="1">
    <citation type="submission" date="2021-01" db="EMBL/GenBank/DDBJ databases">
        <title>Roseomonas sp. nov, a bacterium isolated from an oil production mixture in Yumen Oilfield.</title>
        <authorList>
            <person name="Wu D."/>
        </authorList>
    </citation>
    <scope>NUCLEOTIDE SEQUENCE [LARGE SCALE GENOMIC DNA]</scope>
    <source>
        <strain evidence="1 2">ROY-5-3</strain>
    </source>
</reference>
<dbReference type="Proteomes" id="UP000689967">
    <property type="component" value="Unassembled WGS sequence"/>
</dbReference>
<gene>
    <name evidence="1" type="ORF">JJQ90_09730</name>
</gene>
<evidence type="ECO:0000313" key="1">
    <source>
        <dbReference type="EMBL" id="MBU8543984.1"/>
    </source>
</evidence>
<keyword evidence="2" id="KW-1185">Reference proteome</keyword>
<accession>A0ABS6H5Q0</accession>
<dbReference type="EMBL" id="JAERQM010000002">
    <property type="protein sequence ID" value="MBU8543984.1"/>
    <property type="molecule type" value="Genomic_DNA"/>
</dbReference>
<proteinExistence type="predicted"/>